<sequence>MLTGYISGSFEVYDDKFAKHHFRCQEGDGAPGGRVGHPVGLAQDIHGTVEKWRMQYDTTKLKILVCVSGYDISGTLPGCFGEIILDDI</sequence>
<name>A0A9D4JJC2_DREPO</name>
<proteinExistence type="predicted"/>
<evidence type="ECO:0000313" key="2">
    <source>
        <dbReference type="Proteomes" id="UP000828390"/>
    </source>
</evidence>
<dbReference type="AlphaFoldDB" id="A0A9D4JJC2"/>
<organism evidence="1 2">
    <name type="scientific">Dreissena polymorpha</name>
    <name type="common">Zebra mussel</name>
    <name type="synonym">Mytilus polymorpha</name>
    <dbReference type="NCBI Taxonomy" id="45954"/>
    <lineage>
        <taxon>Eukaryota</taxon>
        <taxon>Metazoa</taxon>
        <taxon>Spiralia</taxon>
        <taxon>Lophotrochozoa</taxon>
        <taxon>Mollusca</taxon>
        <taxon>Bivalvia</taxon>
        <taxon>Autobranchia</taxon>
        <taxon>Heteroconchia</taxon>
        <taxon>Euheterodonta</taxon>
        <taxon>Imparidentia</taxon>
        <taxon>Neoheterodontei</taxon>
        <taxon>Myida</taxon>
        <taxon>Dreissenoidea</taxon>
        <taxon>Dreissenidae</taxon>
        <taxon>Dreissena</taxon>
    </lineage>
</organism>
<reference evidence="1" key="2">
    <citation type="submission" date="2020-11" db="EMBL/GenBank/DDBJ databases">
        <authorList>
            <person name="McCartney M.A."/>
            <person name="Auch B."/>
            <person name="Kono T."/>
            <person name="Mallez S."/>
            <person name="Becker A."/>
            <person name="Gohl D.M."/>
            <person name="Silverstein K.A.T."/>
            <person name="Koren S."/>
            <person name="Bechman K.B."/>
            <person name="Herman A."/>
            <person name="Abrahante J.E."/>
            <person name="Garbe J."/>
        </authorList>
    </citation>
    <scope>NUCLEOTIDE SEQUENCE</scope>
    <source>
        <strain evidence="1">Duluth1</strain>
        <tissue evidence="1">Whole animal</tissue>
    </source>
</reference>
<evidence type="ECO:0000313" key="1">
    <source>
        <dbReference type="EMBL" id="KAH3809587.1"/>
    </source>
</evidence>
<protein>
    <submittedName>
        <fullName evidence="1">Uncharacterized protein</fullName>
    </submittedName>
</protein>
<dbReference type="EMBL" id="JAIWYP010000006">
    <property type="protein sequence ID" value="KAH3809587.1"/>
    <property type="molecule type" value="Genomic_DNA"/>
</dbReference>
<accession>A0A9D4JJC2</accession>
<dbReference type="Proteomes" id="UP000828390">
    <property type="component" value="Unassembled WGS sequence"/>
</dbReference>
<reference evidence="1" key="1">
    <citation type="journal article" date="2019" name="bioRxiv">
        <title>The Genome of the Zebra Mussel, Dreissena polymorpha: A Resource for Invasive Species Research.</title>
        <authorList>
            <person name="McCartney M.A."/>
            <person name="Auch B."/>
            <person name="Kono T."/>
            <person name="Mallez S."/>
            <person name="Zhang Y."/>
            <person name="Obille A."/>
            <person name="Becker A."/>
            <person name="Abrahante J.E."/>
            <person name="Garbe J."/>
            <person name="Badalamenti J.P."/>
            <person name="Herman A."/>
            <person name="Mangelson H."/>
            <person name="Liachko I."/>
            <person name="Sullivan S."/>
            <person name="Sone E.D."/>
            <person name="Koren S."/>
            <person name="Silverstein K.A.T."/>
            <person name="Beckman K.B."/>
            <person name="Gohl D.M."/>
        </authorList>
    </citation>
    <scope>NUCLEOTIDE SEQUENCE</scope>
    <source>
        <strain evidence="1">Duluth1</strain>
        <tissue evidence="1">Whole animal</tissue>
    </source>
</reference>
<gene>
    <name evidence="1" type="ORF">DPMN_137960</name>
</gene>
<keyword evidence="2" id="KW-1185">Reference proteome</keyword>
<comment type="caution">
    <text evidence="1">The sequence shown here is derived from an EMBL/GenBank/DDBJ whole genome shotgun (WGS) entry which is preliminary data.</text>
</comment>